<evidence type="ECO:0000313" key="3">
    <source>
        <dbReference type="Proteomes" id="UP000657574"/>
    </source>
</evidence>
<evidence type="ECO:0000313" key="2">
    <source>
        <dbReference type="EMBL" id="GGJ42050.1"/>
    </source>
</evidence>
<dbReference type="Proteomes" id="UP000657574">
    <property type="component" value="Unassembled WGS sequence"/>
</dbReference>
<sequence length="140" mass="12599">MQGLQGSTGPTGAQGLQGDTGATGSTGATGVQGLQGSTGPTGDTGPTGPTGATGAAGDIGATGPSGASNTVVVAASGTTQASVMCPAGHPFALGGGGTASGSNYLVGSRPTGGTTTTPATGWQATTALGNGVTVFAVCGA</sequence>
<reference evidence="2" key="1">
    <citation type="journal article" date="2014" name="Int. J. Syst. Evol. Microbiol.">
        <title>Complete genome sequence of Corynebacterium casei LMG S-19264T (=DSM 44701T), isolated from a smear-ripened cheese.</title>
        <authorList>
            <consortium name="US DOE Joint Genome Institute (JGI-PGF)"/>
            <person name="Walter F."/>
            <person name="Albersmeier A."/>
            <person name="Kalinowski J."/>
            <person name="Ruckert C."/>
        </authorList>
    </citation>
    <scope>NUCLEOTIDE SEQUENCE</scope>
    <source>
        <strain evidence="2">JCM 3086</strain>
    </source>
</reference>
<keyword evidence="3" id="KW-1185">Reference proteome</keyword>
<gene>
    <name evidence="2" type="ORF">GCM10010121_061440</name>
</gene>
<dbReference type="EMBL" id="BMQA01000026">
    <property type="protein sequence ID" value="GGJ42050.1"/>
    <property type="molecule type" value="Genomic_DNA"/>
</dbReference>
<evidence type="ECO:0000256" key="1">
    <source>
        <dbReference type="SAM" id="MobiDB-lite"/>
    </source>
</evidence>
<evidence type="ECO:0008006" key="4">
    <source>
        <dbReference type="Google" id="ProtNLM"/>
    </source>
</evidence>
<feature type="region of interest" description="Disordered" evidence="1">
    <location>
        <begin position="1"/>
        <end position="69"/>
    </location>
</feature>
<proteinExistence type="predicted"/>
<protein>
    <recommendedName>
        <fullName evidence="4">Collagen-like protein</fullName>
    </recommendedName>
</protein>
<feature type="compositionally biased region" description="Polar residues" evidence="1">
    <location>
        <begin position="1"/>
        <end position="11"/>
    </location>
</feature>
<dbReference type="Pfam" id="PF01391">
    <property type="entry name" value="Collagen"/>
    <property type="match status" value="1"/>
</dbReference>
<comment type="caution">
    <text evidence="2">The sequence shown here is derived from an EMBL/GenBank/DDBJ whole genome shotgun (WGS) entry which is preliminary data.</text>
</comment>
<reference evidence="2" key="2">
    <citation type="submission" date="2020-09" db="EMBL/GenBank/DDBJ databases">
        <authorList>
            <person name="Sun Q."/>
            <person name="Ohkuma M."/>
        </authorList>
    </citation>
    <scope>NUCLEOTIDE SEQUENCE</scope>
    <source>
        <strain evidence="2">JCM 3086</strain>
    </source>
</reference>
<dbReference type="InterPro" id="IPR008160">
    <property type="entry name" value="Collagen"/>
</dbReference>
<name>A0A917NYK6_9ACTN</name>
<organism evidence="2 3">
    <name type="scientific">Streptomyces brasiliensis</name>
    <dbReference type="NCBI Taxonomy" id="1954"/>
    <lineage>
        <taxon>Bacteria</taxon>
        <taxon>Bacillati</taxon>
        <taxon>Actinomycetota</taxon>
        <taxon>Actinomycetes</taxon>
        <taxon>Kitasatosporales</taxon>
        <taxon>Streptomycetaceae</taxon>
        <taxon>Streptomyces</taxon>
    </lineage>
</organism>
<accession>A0A917NYK6</accession>
<feature type="compositionally biased region" description="Low complexity" evidence="1">
    <location>
        <begin position="38"/>
        <end position="64"/>
    </location>
</feature>
<dbReference type="AlphaFoldDB" id="A0A917NYK6"/>
<feature type="compositionally biased region" description="Low complexity" evidence="1">
    <location>
        <begin position="20"/>
        <end position="29"/>
    </location>
</feature>